<keyword evidence="3 6" id="KW-0812">Transmembrane</keyword>
<evidence type="ECO:0000313" key="7">
    <source>
        <dbReference type="EMBL" id="HGT39240.1"/>
    </source>
</evidence>
<evidence type="ECO:0000256" key="4">
    <source>
        <dbReference type="ARBA" id="ARBA00022989"/>
    </source>
</evidence>
<dbReference type="Pfam" id="PF02653">
    <property type="entry name" value="BPD_transp_2"/>
    <property type="match status" value="1"/>
</dbReference>
<evidence type="ECO:0000256" key="1">
    <source>
        <dbReference type="ARBA" id="ARBA00004651"/>
    </source>
</evidence>
<feature type="transmembrane region" description="Helical" evidence="6">
    <location>
        <begin position="381"/>
        <end position="400"/>
    </location>
</feature>
<feature type="transmembrane region" description="Helical" evidence="6">
    <location>
        <begin position="233"/>
        <end position="251"/>
    </location>
</feature>
<evidence type="ECO:0000256" key="3">
    <source>
        <dbReference type="ARBA" id="ARBA00022692"/>
    </source>
</evidence>
<evidence type="ECO:0000256" key="5">
    <source>
        <dbReference type="ARBA" id="ARBA00023136"/>
    </source>
</evidence>
<sequence length="539" mass="56989">MASLSFWRRHEFGLLLAVLCVMTITVVLDSQHTYVANPRLSAVVLVRQWSMLSLFALGAAVVIIAGGIDLSTGSVIALSGTVCAVILELLAPEVAHASKAPLPLWIAAAAIGGALATGFLIGSLHAWLITVIGLPPFVATLASLVGLRSLARGICEAVTLSVKGGVSTQIYVENESFRYLAQSVWIPALLAACLSTALWLLLSRTIWGRYLYALGGNEQAARLSGIDTNRMKWLAYCISAMLGSLAGVLYVSDLGVAEPQTLGRGYELNAIASAVVGGCSLQGGVGTIPGTVLGALFLRVVIDGVSKVIKSGADVYEGLIVGVVVVFAVTFTGRAAAGQRRSLFAGGLGLVALLNLTLIAGVMMALVGVRLLQNHLHMNGAWLAGFTMAAVLALLLLARIDCSPAVRRRWGIVWALLTVAAGIGLDRAYPAVQRQRAIAAVQRLGGRVVRNDLGIVIDLTSTRTKDDDLRKLVPRLEHLSPLGELRLAGTDVTDRAVDVLARLRPPRRIDVRGTRWTPAAIARLQRAWPGAKIEATAEH</sequence>
<dbReference type="PANTHER" id="PTHR32196">
    <property type="entry name" value="ABC TRANSPORTER PERMEASE PROTEIN YPHD-RELATED-RELATED"/>
    <property type="match status" value="1"/>
</dbReference>
<dbReference type="PANTHER" id="PTHR32196:SF15">
    <property type="entry name" value="SUGAR ABC TRANSPORTER PERMEASE PROTEIN"/>
    <property type="match status" value="1"/>
</dbReference>
<feature type="transmembrane region" description="Helical" evidence="6">
    <location>
        <begin position="271"/>
        <end position="298"/>
    </location>
</feature>
<accession>A0A7C4QNF1</accession>
<name>A0A7C4QNF1_9PLAN</name>
<feature type="transmembrane region" description="Helical" evidence="6">
    <location>
        <begin position="319"/>
        <end position="337"/>
    </location>
</feature>
<keyword evidence="4 6" id="KW-1133">Transmembrane helix</keyword>
<feature type="transmembrane region" description="Helical" evidence="6">
    <location>
        <begin position="12"/>
        <end position="28"/>
    </location>
</feature>
<reference evidence="7" key="1">
    <citation type="journal article" date="2020" name="mSystems">
        <title>Genome- and Community-Level Interaction Insights into Carbon Utilization and Element Cycling Functions of Hydrothermarchaeota in Hydrothermal Sediment.</title>
        <authorList>
            <person name="Zhou Z."/>
            <person name="Liu Y."/>
            <person name="Xu W."/>
            <person name="Pan J."/>
            <person name="Luo Z.H."/>
            <person name="Li M."/>
        </authorList>
    </citation>
    <scope>NUCLEOTIDE SEQUENCE [LARGE SCALE GENOMIC DNA]</scope>
    <source>
        <strain evidence="7">SpSt-508</strain>
    </source>
</reference>
<dbReference type="GO" id="GO:0022857">
    <property type="term" value="F:transmembrane transporter activity"/>
    <property type="evidence" value="ECO:0007669"/>
    <property type="project" value="InterPro"/>
</dbReference>
<keyword evidence="2" id="KW-1003">Cell membrane</keyword>
<evidence type="ECO:0000256" key="6">
    <source>
        <dbReference type="SAM" id="Phobius"/>
    </source>
</evidence>
<gene>
    <name evidence="7" type="ORF">ENS64_08260</name>
</gene>
<evidence type="ECO:0000256" key="2">
    <source>
        <dbReference type="ARBA" id="ARBA00022475"/>
    </source>
</evidence>
<feature type="transmembrane region" description="Helical" evidence="6">
    <location>
        <begin position="412"/>
        <end position="429"/>
    </location>
</feature>
<feature type="transmembrane region" description="Helical" evidence="6">
    <location>
        <begin position="49"/>
        <end position="68"/>
    </location>
</feature>
<keyword evidence="5 6" id="KW-0472">Membrane</keyword>
<dbReference type="GO" id="GO:0005886">
    <property type="term" value="C:plasma membrane"/>
    <property type="evidence" value="ECO:0007669"/>
    <property type="project" value="UniProtKB-SubCell"/>
</dbReference>
<feature type="transmembrane region" description="Helical" evidence="6">
    <location>
        <begin position="102"/>
        <end position="121"/>
    </location>
</feature>
<proteinExistence type="predicted"/>
<comment type="caution">
    <text evidence="7">The sequence shown here is derived from an EMBL/GenBank/DDBJ whole genome shotgun (WGS) entry which is preliminary data.</text>
</comment>
<feature type="transmembrane region" description="Helical" evidence="6">
    <location>
        <begin position="184"/>
        <end position="202"/>
    </location>
</feature>
<feature type="transmembrane region" description="Helical" evidence="6">
    <location>
        <begin position="127"/>
        <end position="147"/>
    </location>
</feature>
<organism evidence="7">
    <name type="scientific">Schlesneria paludicola</name>
    <dbReference type="NCBI Taxonomy" id="360056"/>
    <lineage>
        <taxon>Bacteria</taxon>
        <taxon>Pseudomonadati</taxon>
        <taxon>Planctomycetota</taxon>
        <taxon>Planctomycetia</taxon>
        <taxon>Planctomycetales</taxon>
        <taxon>Planctomycetaceae</taxon>
        <taxon>Schlesneria</taxon>
    </lineage>
</organism>
<dbReference type="InterPro" id="IPR001851">
    <property type="entry name" value="ABC_transp_permease"/>
</dbReference>
<dbReference type="AlphaFoldDB" id="A0A7C4QNF1"/>
<dbReference type="EMBL" id="DSVQ01000012">
    <property type="protein sequence ID" value="HGT39240.1"/>
    <property type="molecule type" value="Genomic_DNA"/>
</dbReference>
<feature type="transmembrane region" description="Helical" evidence="6">
    <location>
        <begin position="343"/>
        <end position="369"/>
    </location>
</feature>
<comment type="subcellular location">
    <subcellularLocation>
        <location evidence="1">Cell membrane</location>
        <topology evidence="1">Multi-pass membrane protein</topology>
    </subcellularLocation>
</comment>
<dbReference type="CDD" id="cd06579">
    <property type="entry name" value="TM_PBP1_transp_AraH_like"/>
    <property type="match status" value="1"/>
</dbReference>
<protein>
    <submittedName>
        <fullName evidence="7">ABC transporter permease</fullName>
    </submittedName>
</protein>
<feature type="transmembrane region" description="Helical" evidence="6">
    <location>
        <begin position="74"/>
        <end position="90"/>
    </location>
</feature>